<evidence type="ECO:0000259" key="7">
    <source>
        <dbReference type="PROSITE" id="PS50893"/>
    </source>
</evidence>
<dbReference type="GO" id="GO:0005524">
    <property type="term" value="F:ATP binding"/>
    <property type="evidence" value="ECO:0007669"/>
    <property type="project" value="UniProtKB-KW"/>
</dbReference>
<dbReference type="Gene3D" id="2.40.50.100">
    <property type="match status" value="1"/>
</dbReference>
<dbReference type="Pfam" id="PF08402">
    <property type="entry name" value="TOBE_2"/>
    <property type="match status" value="1"/>
</dbReference>
<dbReference type="InterPro" id="IPR017871">
    <property type="entry name" value="ABC_transporter-like_CS"/>
</dbReference>
<dbReference type="Gene3D" id="3.40.50.300">
    <property type="entry name" value="P-loop containing nucleotide triphosphate hydrolases"/>
    <property type="match status" value="1"/>
</dbReference>
<comment type="caution">
    <text evidence="8">The sequence shown here is derived from an EMBL/GenBank/DDBJ whole genome shotgun (WGS) entry which is preliminary data.</text>
</comment>
<reference evidence="8 9" key="1">
    <citation type="submission" date="2021-05" db="EMBL/GenBank/DDBJ databases">
        <title>Fusibacter ferrireducens sp. nov., an anaerobic, sulfur- and Fe-reducing bacterium isolated from the mangrove sediment.</title>
        <authorList>
            <person name="Qiu D."/>
        </authorList>
    </citation>
    <scope>NUCLEOTIDE SEQUENCE [LARGE SCALE GENOMIC DNA]</scope>
    <source>
        <strain evidence="8 9">DSM 12116</strain>
    </source>
</reference>
<keyword evidence="9" id="KW-1185">Reference proteome</keyword>
<protein>
    <submittedName>
        <fullName evidence="8">ATP-binding cassette domain-containing protein</fullName>
    </submittedName>
</protein>
<dbReference type="Proteomes" id="UP000746471">
    <property type="component" value="Unassembled WGS sequence"/>
</dbReference>
<keyword evidence="3" id="KW-0547">Nucleotide-binding</keyword>
<evidence type="ECO:0000256" key="1">
    <source>
        <dbReference type="ARBA" id="ARBA00022448"/>
    </source>
</evidence>
<evidence type="ECO:0000256" key="4">
    <source>
        <dbReference type="ARBA" id="ARBA00022840"/>
    </source>
</evidence>
<name>A0ABS5PP30_9FIRM</name>
<keyword evidence="1" id="KW-0813">Transport</keyword>
<dbReference type="Pfam" id="PF00005">
    <property type="entry name" value="ABC_tran"/>
    <property type="match status" value="1"/>
</dbReference>
<dbReference type="InterPro" id="IPR008995">
    <property type="entry name" value="Mo/tungstate-bd_C_term_dom"/>
</dbReference>
<evidence type="ECO:0000256" key="3">
    <source>
        <dbReference type="ARBA" id="ARBA00022741"/>
    </source>
</evidence>
<organism evidence="8 9">
    <name type="scientific">Fusibacter paucivorans</name>
    <dbReference type="NCBI Taxonomy" id="76009"/>
    <lineage>
        <taxon>Bacteria</taxon>
        <taxon>Bacillati</taxon>
        <taxon>Bacillota</taxon>
        <taxon>Clostridia</taxon>
        <taxon>Eubacteriales</taxon>
        <taxon>Eubacteriales Family XII. Incertae Sedis</taxon>
        <taxon>Fusibacter</taxon>
    </lineage>
</organism>
<dbReference type="InterPro" id="IPR047641">
    <property type="entry name" value="ABC_transpr_MalK/UgpC-like"/>
</dbReference>
<keyword evidence="5" id="KW-1278">Translocase</keyword>
<dbReference type="RefSeq" id="WP_213236794.1">
    <property type="nucleotide sequence ID" value="NZ_JAHBCL010000014.1"/>
</dbReference>
<dbReference type="PROSITE" id="PS50893">
    <property type="entry name" value="ABC_TRANSPORTER_2"/>
    <property type="match status" value="1"/>
</dbReference>
<evidence type="ECO:0000256" key="5">
    <source>
        <dbReference type="ARBA" id="ARBA00022967"/>
    </source>
</evidence>
<proteinExistence type="predicted"/>
<dbReference type="InterPro" id="IPR013611">
    <property type="entry name" value="Transp-assoc_OB_typ2"/>
</dbReference>
<evidence type="ECO:0000313" key="9">
    <source>
        <dbReference type="Proteomes" id="UP000746471"/>
    </source>
</evidence>
<accession>A0ABS5PP30</accession>
<evidence type="ECO:0000256" key="6">
    <source>
        <dbReference type="ARBA" id="ARBA00023136"/>
    </source>
</evidence>
<gene>
    <name evidence="8" type="ORF">KHM83_09610</name>
</gene>
<dbReference type="PROSITE" id="PS00211">
    <property type="entry name" value="ABC_TRANSPORTER_1"/>
    <property type="match status" value="1"/>
</dbReference>
<dbReference type="EMBL" id="JAHBCL010000014">
    <property type="protein sequence ID" value="MBS7526934.1"/>
    <property type="molecule type" value="Genomic_DNA"/>
</dbReference>
<keyword evidence="4 8" id="KW-0067">ATP-binding</keyword>
<evidence type="ECO:0000313" key="8">
    <source>
        <dbReference type="EMBL" id="MBS7526934.1"/>
    </source>
</evidence>
<dbReference type="InterPro" id="IPR027417">
    <property type="entry name" value="P-loop_NTPase"/>
</dbReference>
<dbReference type="SMART" id="SM00382">
    <property type="entry name" value="AAA"/>
    <property type="match status" value="1"/>
</dbReference>
<dbReference type="InterPro" id="IPR003593">
    <property type="entry name" value="AAA+_ATPase"/>
</dbReference>
<sequence>MNKIELVNIAKAYEKGTPVIEHLNLNIKEGSFTVLVGPSGCGKSTILRIIAGLEKETSGDVLIEGKNVSDIAPGDRQIAMVFQNYALYPTMTVRENIEFGLKNIKMPKAERQAKIAEISKLVDLEPYLSRKPHQLSGGQRQRVALARAIVKNPSVFLMDEPLSNLDAKLRSQIRTDLIELYRKLKTTFVYVTHDQVEAMSMATDIILLDKGKIQHRGSPADIYENPSNVFTARFIGSPPMNILSVEAIDLEDRMDKESDLIGKEPISISSIGPHHARYVGFRPEHSRIAKRCPEMNDLSINELFLEGIVQSREMLGDHVLYKVKTKYGEVYVKSFQLNMVDYGACHVVLNPKDLMFFDGNQNRIETDEERCYT</sequence>
<feature type="domain" description="ABC transporter" evidence="7">
    <location>
        <begin position="4"/>
        <end position="235"/>
    </location>
</feature>
<evidence type="ECO:0000256" key="2">
    <source>
        <dbReference type="ARBA" id="ARBA00022475"/>
    </source>
</evidence>
<keyword evidence="6" id="KW-0472">Membrane</keyword>
<dbReference type="InterPro" id="IPR003439">
    <property type="entry name" value="ABC_transporter-like_ATP-bd"/>
</dbReference>
<keyword evidence="2" id="KW-1003">Cell membrane</keyword>
<dbReference type="SUPFAM" id="SSF52540">
    <property type="entry name" value="P-loop containing nucleoside triphosphate hydrolases"/>
    <property type="match status" value="1"/>
</dbReference>
<dbReference type="PANTHER" id="PTHR43875:SF15">
    <property type="entry name" value="TREHALOSE IMPORT ATP-BINDING PROTEIN SUGC"/>
    <property type="match status" value="1"/>
</dbReference>
<dbReference type="PANTHER" id="PTHR43875">
    <property type="entry name" value="MALTODEXTRIN IMPORT ATP-BINDING PROTEIN MSMX"/>
    <property type="match status" value="1"/>
</dbReference>
<dbReference type="SUPFAM" id="SSF50331">
    <property type="entry name" value="MOP-like"/>
    <property type="match status" value="1"/>
</dbReference>